<keyword evidence="11" id="KW-0456">Lyase</keyword>
<dbReference type="EMBL" id="DXDC01000206">
    <property type="protein sequence ID" value="HIY66024.1"/>
    <property type="molecule type" value="Genomic_DNA"/>
</dbReference>
<evidence type="ECO:0000313" key="17">
    <source>
        <dbReference type="EMBL" id="HIY66024.1"/>
    </source>
</evidence>
<accession>A0A9D1YUF5</accession>
<feature type="domain" description="Formamidopyrimidine-DNA glycosylase catalytic" evidence="16">
    <location>
        <begin position="2"/>
        <end position="102"/>
    </location>
</feature>
<evidence type="ECO:0000256" key="3">
    <source>
        <dbReference type="ARBA" id="ARBA00012720"/>
    </source>
</evidence>
<dbReference type="SUPFAM" id="SSF46946">
    <property type="entry name" value="S13-like H2TH domain"/>
    <property type="match status" value="1"/>
</dbReference>
<sequence>MPEGHSIHRIARQFDSNFVGRPAAVSSPQGRFSVEAAELDGRVMTEARAIGKHLLLRFEEPWMHVHLGIYGAWDFAGEISTDAALARSEGASVRTAAAGALGQNEESLHSIGAPRRARVKMGERESGLTLDEWPPKPVGQVRARILTDSAVADLRGPTVCKVMDDDGVQALAQRLGPDPMALFETRAQAESRFVSRVQRSRQPIGQLLMDQSVVAGIGNVYRAEMLFRAAMSPHRSGANVTDEEAAALWRDWVKLLRIGVETGQMLTIDGLRGKRRQAAIDNREDRHWVYKREGLPCLRCGTSIALEMMQQRKLYWCPGCQS</sequence>
<evidence type="ECO:0000256" key="13">
    <source>
        <dbReference type="ARBA" id="ARBA00023295"/>
    </source>
</evidence>
<dbReference type="Proteomes" id="UP000824005">
    <property type="component" value="Unassembled WGS sequence"/>
</dbReference>
<evidence type="ECO:0000256" key="8">
    <source>
        <dbReference type="ARBA" id="ARBA00022833"/>
    </source>
</evidence>
<name>A0A9D1YUF5_9MICO</name>
<dbReference type="SUPFAM" id="SSF57716">
    <property type="entry name" value="Glucocorticoid receptor-like (DNA-binding domain)"/>
    <property type="match status" value="1"/>
</dbReference>
<dbReference type="InterPro" id="IPR012319">
    <property type="entry name" value="FPG_cat"/>
</dbReference>
<keyword evidence="12" id="KW-0511">Multifunctional enzyme</keyword>
<dbReference type="PROSITE" id="PS51066">
    <property type="entry name" value="ZF_FPG_2"/>
    <property type="match status" value="1"/>
</dbReference>
<evidence type="ECO:0000256" key="12">
    <source>
        <dbReference type="ARBA" id="ARBA00023268"/>
    </source>
</evidence>
<dbReference type="InterPro" id="IPR035937">
    <property type="entry name" value="FPG_N"/>
</dbReference>
<keyword evidence="13" id="KW-0326">Glycosidase</keyword>
<dbReference type="Gene3D" id="1.10.8.50">
    <property type="match status" value="1"/>
</dbReference>
<dbReference type="Pfam" id="PF06831">
    <property type="entry name" value="H2TH"/>
    <property type="match status" value="1"/>
</dbReference>
<keyword evidence="5" id="KW-0227">DNA damage</keyword>
<dbReference type="InterPro" id="IPR010979">
    <property type="entry name" value="Ribosomal_uS13-like_H2TH"/>
</dbReference>
<dbReference type="InterPro" id="IPR015886">
    <property type="entry name" value="H2TH_FPG"/>
</dbReference>
<reference evidence="17" key="2">
    <citation type="submission" date="2021-04" db="EMBL/GenBank/DDBJ databases">
        <authorList>
            <person name="Gilroy R."/>
        </authorList>
    </citation>
    <scope>NUCLEOTIDE SEQUENCE</scope>
    <source>
        <strain evidence="17">ChiGjej1B1-98</strain>
    </source>
</reference>
<evidence type="ECO:0000256" key="10">
    <source>
        <dbReference type="ARBA" id="ARBA00023204"/>
    </source>
</evidence>
<keyword evidence="6 14" id="KW-0863">Zinc-finger</keyword>
<dbReference type="GO" id="GO:0006284">
    <property type="term" value="P:base-excision repair"/>
    <property type="evidence" value="ECO:0007669"/>
    <property type="project" value="InterPro"/>
</dbReference>
<evidence type="ECO:0000256" key="2">
    <source>
        <dbReference type="ARBA" id="ARBA00009409"/>
    </source>
</evidence>
<dbReference type="GO" id="GO:0000703">
    <property type="term" value="F:oxidized pyrimidine nucleobase lesion DNA N-glycosylase activity"/>
    <property type="evidence" value="ECO:0007669"/>
    <property type="project" value="TreeGrafter"/>
</dbReference>
<evidence type="ECO:0000256" key="14">
    <source>
        <dbReference type="PROSITE-ProRule" id="PRU00391"/>
    </source>
</evidence>
<organism evidence="17 18">
    <name type="scientific">Candidatus Agrococcus pullicola</name>
    <dbReference type="NCBI Taxonomy" id="2838429"/>
    <lineage>
        <taxon>Bacteria</taxon>
        <taxon>Bacillati</taxon>
        <taxon>Actinomycetota</taxon>
        <taxon>Actinomycetes</taxon>
        <taxon>Micrococcales</taxon>
        <taxon>Microbacteriaceae</taxon>
        <taxon>Agrococcus</taxon>
    </lineage>
</organism>
<comment type="caution">
    <text evidence="17">The sequence shown here is derived from an EMBL/GenBank/DDBJ whole genome shotgun (WGS) entry which is preliminary data.</text>
</comment>
<dbReference type="PANTHER" id="PTHR42697">
    <property type="entry name" value="ENDONUCLEASE 8"/>
    <property type="match status" value="1"/>
</dbReference>
<dbReference type="GO" id="GO:0003684">
    <property type="term" value="F:damaged DNA binding"/>
    <property type="evidence" value="ECO:0007669"/>
    <property type="project" value="InterPro"/>
</dbReference>
<evidence type="ECO:0000256" key="9">
    <source>
        <dbReference type="ARBA" id="ARBA00023125"/>
    </source>
</evidence>
<dbReference type="PANTHER" id="PTHR42697:SF1">
    <property type="entry name" value="ENDONUCLEASE 8"/>
    <property type="match status" value="1"/>
</dbReference>
<dbReference type="SUPFAM" id="SSF81624">
    <property type="entry name" value="N-terminal domain of MutM-like DNA repair proteins"/>
    <property type="match status" value="1"/>
</dbReference>
<evidence type="ECO:0000256" key="11">
    <source>
        <dbReference type="ARBA" id="ARBA00023239"/>
    </source>
</evidence>
<keyword evidence="10" id="KW-0234">DNA repair</keyword>
<dbReference type="SMART" id="SM00898">
    <property type="entry name" value="Fapy_DNA_glyco"/>
    <property type="match status" value="1"/>
</dbReference>
<reference evidence="17" key="1">
    <citation type="journal article" date="2021" name="PeerJ">
        <title>Extensive microbial diversity within the chicken gut microbiome revealed by metagenomics and culture.</title>
        <authorList>
            <person name="Gilroy R."/>
            <person name="Ravi A."/>
            <person name="Getino M."/>
            <person name="Pursley I."/>
            <person name="Horton D.L."/>
            <person name="Alikhan N.F."/>
            <person name="Baker D."/>
            <person name="Gharbi K."/>
            <person name="Hall N."/>
            <person name="Watson M."/>
            <person name="Adriaenssens E.M."/>
            <person name="Foster-Nyarko E."/>
            <person name="Jarju S."/>
            <person name="Secka A."/>
            <person name="Antonio M."/>
            <person name="Oren A."/>
            <person name="Chaudhuri R.R."/>
            <person name="La Ragione R."/>
            <person name="Hildebrand F."/>
            <person name="Pallen M.J."/>
        </authorList>
    </citation>
    <scope>NUCLEOTIDE SEQUENCE</scope>
    <source>
        <strain evidence="17">ChiGjej1B1-98</strain>
    </source>
</reference>
<keyword evidence="7" id="KW-0378">Hydrolase</keyword>
<gene>
    <name evidence="17" type="ORF">H9830_07090</name>
</gene>
<dbReference type="Pfam" id="PF01149">
    <property type="entry name" value="Fapy_DNA_glyco"/>
    <property type="match status" value="1"/>
</dbReference>
<evidence type="ECO:0000256" key="7">
    <source>
        <dbReference type="ARBA" id="ARBA00022801"/>
    </source>
</evidence>
<keyword evidence="9" id="KW-0238">DNA-binding</keyword>
<protein>
    <recommendedName>
        <fullName evidence="3">DNA-(apurinic or apyrimidinic site) lyase</fullName>
        <ecNumber evidence="3">4.2.99.18</ecNumber>
    </recommendedName>
</protein>
<evidence type="ECO:0000256" key="5">
    <source>
        <dbReference type="ARBA" id="ARBA00022763"/>
    </source>
</evidence>
<dbReference type="AlphaFoldDB" id="A0A9D1YUF5"/>
<evidence type="ECO:0000256" key="6">
    <source>
        <dbReference type="ARBA" id="ARBA00022771"/>
    </source>
</evidence>
<evidence type="ECO:0000259" key="16">
    <source>
        <dbReference type="PROSITE" id="PS51068"/>
    </source>
</evidence>
<dbReference type="CDD" id="cd08970">
    <property type="entry name" value="AcNei1_N"/>
    <property type="match status" value="1"/>
</dbReference>
<dbReference type="InterPro" id="IPR010663">
    <property type="entry name" value="Znf_FPG/IleRS"/>
</dbReference>
<comment type="cofactor">
    <cofactor evidence="1">
        <name>Zn(2+)</name>
        <dbReference type="ChEBI" id="CHEBI:29105"/>
    </cofactor>
</comment>
<dbReference type="PROSITE" id="PS51068">
    <property type="entry name" value="FPG_CAT"/>
    <property type="match status" value="1"/>
</dbReference>
<dbReference type="GO" id="GO:0140078">
    <property type="term" value="F:class I DNA-(apurinic or apyrimidinic site) endonuclease activity"/>
    <property type="evidence" value="ECO:0007669"/>
    <property type="project" value="UniProtKB-EC"/>
</dbReference>
<dbReference type="Pfam" id="PF06827">
    <property type="entry name" value="zf-FPG_IleRS"/>
    <property type="match status" value="1"/>
</dbReference>
<keyword evidence="4" id="KW-0479">Metal-binding</keyword>
<evidence type="ECO:0000259" key="15">
    <source>
        <dbReference type="PROSITE" id="PS51066"/>
    </source>
</evidence>
<evidence type="ECO:0000313" key="18">
    <source>
        <dbReference type="Proteomes" id="UP000824005"/>
    </source>
</evidence>
<dbReference type="GO" id="GO:0008270">
    <property type="term" value="F:zinc ion binding"/>
    <property type="evidence" value="ECO:0007669"/>
    <property type="project" value="UniProtKB-KW"/>
</dbReference>
<evidence type="ECO:0000256" key="4">
    <source>
        <dbReference type="ARBA" id="ARBA00022723"/>
    </source>
</evidence>
<dbReference type="Gene3D" id="3.20.190.10">
    <property type="entry name" value="MutM-like, N-terminal"/>
    <property type="match status" value="1"/>
</dbReference>
<evidence type="ECO:0000256" key="1">
    <source>
        <dbReference type="ARBA" id="ARBA00001947"/>
    </source>
</evidence>
<proteinExistence type="inferred from homology"/>
<comment type="similarity">
    <text evidence="2">Belongs to the FPG family.</text>
</comment>
<feature type="domain" description="FPG-type" evidence="15">
    <location>
        <begin position="288"/>
        <end position="322"/>
    </location>
</feature>
<keyword evidence="8" id="KW-0862">Zinc</keyword>
<dbReference type="EC" id="4.2.99.18" evidence="3"/>
<dbReference type="InterPro" id="IPR000214">
    <property type="entry name" value="Znf_DNA_glyclase/AP_lyase"/>
</dbReference>
<dbReference type="SMART" id="SM01232">
    <property type="entry name" value="H2TH"/>
    <property type="match status" value="1"/>
</dbReference>